<proteinExistence type="predicted"/>
<gene>
    <name evidence="1" type="ORF">V6242_18430</name>
</gene>
<dbReference type="GO" id="GO:0008168">
    <property type="term" value="F:methyltransferase activity"/>
    <property type="evidence" value="ECO:0007669"/>
    <property type="project" value="UniProtKB-KW"/>
</dbReference>
<dbReference type="GO" id="GO:0005840">
    <property type="term" value="C:ribosome"/>
    <property type="evidence" value="ECO:0007669"/>
    <property type="project" value="UniProtKB-KW"/>
</dbReference>
<evidence type="ECO:0000313" key="1">
    <source>
        <dbReference type="EMBL" id="MEL0615109.1"/>
    </source>
</evidence>
<dbReference type="EMBL" id="JBAKAR010000309">
    <property type="protein sequence ID" value="MEL0615109.1"/>
    <property type="molecule type" value="Genomic_DNA"/>
</dbReference>
<accession>A0ABU9G9E6</accession>
<keyword evidence="1" id="KW-0689">Ribosomal protein</keyword>
<evidence type="ECO:0000313" key="2">
    <source>
        <dbReference type="Proteomes" id="UP001379949"/>
    </source>
</evidence>
<feature type="non-terminal residue" evidence="1">
    <location>
        <position position="1"/>
    </location>
</feature>
<dbReference type="Proteomes" id="UP001379949">
    <property type="component" value="Unassembled WGS sequence"/>
</dbReference>
<comment type="caution">
    <text evidence="1">The sequence shown here is derived from an EMBL/GenBank/DDBJ whole genome shotgun (WGS) entry which is preliminary data.</text>
</comment>
<keyword evidence="2" id="KW-1185">Reference proteome</keyword>
<organism evidence="1 2">
    <name type="scientific">Marinomonas arenicola</name>
    <dbReference type="NCBI Taxonomy" id="569601"/>
    <lineage>
        <taxon>Bacteria</taxon>
        <taxon>Pseudomonadati</taxon>
        <taxon>Pseudomonadota</taxon>
        <taxon>Gammaproteobacteria</taxon>
        <taxon>Oceanospirillales</taxon>
        <taxon>Oceanospirillaceae</taxon>
        <taxon>Marinomonas</taxon>
    </lineage>
</organism>
<keyword evidence="1" id="KW-0808">Transferase</keyword>
<name>A0ABU9G9E6_9GAMM</name>
<dbReference type="RefSeq" id="WP_341568279.1">
    <property type="nucleotide sequence ID" value="NZ_JBAKAR010000309.1"/>
</dbReference>
<feature type="non-terminal residue" evidence="1">
    <location>
        <position position="71"/>
    </location>
</feature>
<reference evidence="1 2" key="1">
    <citation type="submission" date="2024-02" db="EMBL/GenBank/DDBJ databases">
        <title>Bacteria isolated from the canopy kelp, Nereocystis luetkeana.</title>
        <authorList>
            <person name="Pfister C.A."/>
            <person name="Younker I.T."/>
            <person name="Light S.H."/>
        </authorList>
    </citation>
    <scope>NUCLEOTIDE SEQUENCE [LARGE SCALE GENOMIC DNA]</scope>
    <source>
        <strain evidence="1 2">TI.4.07</strain>
    </source>
</reference>
<sequence>LNTTREHVPAFEDTLVDCGAIVVTFEDVHDDPVYEPDLNTTPLWKHTQVTGLFVADADLEHIRPAVEHKAA</sequence>
<dbReference type="Pfam" id="PF06325">
    <property type="entry name" value="PrmA"/>
    <property type="match status" value="1"/>
</dbReference>
<protein>
    <submittedName>
        <fullName evidence="1">50S ribosomal protein L11 methyltransferase</fullName>
    </submittedName>
</protein>
<dbReference type="GO" id="GO:0032259">
    <property type="term" value="P:methylation"/>
    <property type="evidence" value="ECO:0007669"/>
    <property type="project" value="UniProtKB-KW"/>
</dbReference>
<keyword evidence="1" id="KW-0687">Ribonucleoprotein</keyword>
<keyword evidence="1" id="KW-0489">Methyltransferase</keyword>